<comment type="similarity">
    <text evidence="1 6">Belongs to the cytochrome P450 family.</text>
</comment>
<dbReference type="InterPro" id="IPR017972">
    <property type="entry name" value="Cyt_P450_CS"/>
</dbReference>
<dbReference type="Gene3D" id="1.10.630.10">
    <property type="entry name" value="Cytochrome P450"/>
    <property type="match status" value="1"/>
</dbReference>
<dbReference type="Proteomes" id="UP001633002">
    <property type="component" value="Unassembled WGS sequence"/>
</dbReference>
<keyword evidence="2 5" id="KW-0479">Metal-binding</keyword>
<keyword evidence="8" id="KW-1185">Reference proteome</keyword>
<dbReference type="PANTHER" id="PTHR47944:SF4">
    <property type="entry name" value="OS09G0441700 PROTEIN"/>
    <property type="match status" value="1"/>
</dbReference>
<evidence type="ECO:0000256" key="5">
    <source>
        <dbReference type="PIRSR" id="PIRSR602401-1"/>
    </source>
</evidence>
<evidence type="ECO:0000256" key="3">
    <source>
        <dbReference type="ARBA" id="ARBA00023002"/>
    </source>
</evidence>
<dbReference type="InterPro" id="IPR002401">
    <property type="entry name" value="Cyt_P450_E_grp-I"/>
</dbReference>
<keyword evidence="3 6" id="KW-0560">Oxidoreductase</keyword>
<keyword evidence="5 6" id="KW-0349">Heme</keyword>
<evidence type="ECO:0000256" key="1">
    <source>
        <dbReference type="ARBA" id="ARBA00010617"/>
    </source>
</evidence>
<dbReference type="InterPro" id="IPR001128">
    <property type="entry name" value="Cyt_P450"/>
</dbReference>
<reference evidence="7 8" key="1">
    <citation type="submission" date="2024-09" db="EMBL/GenBank/DDBJ databases">
        <title>Chromosome-scale assembly of Riccia sorocarpa.</title>
        <authorList>
            <person name="Paukszto L."/>
        </authorList>
    </citation>
    <scope>NUCLEOTIDE SEQUENCE [LARGE SCALE GENOMIC DNA]</scope>
    <source>
        <strain evidence="7">LP-2024</strain>
        <tissue evidence="7">Aerial parts of the thallus</tissue>
    </source>
</reference>
<dbReference type="PROSITE" id="PS00086">
    <property type="entry name" value="CYTOCHROME_P450"/>
    <property type="match status" value="1"/>
</dbReference>
<sequence length="339" mass="38141">MMMNEGGLSQRANALINDQFLEKMDEVFFLLGAFYIGDYIPWLGGFDPQGLKKRIDDTFKVCDALWQTIIDDHKMKLEAASKAQSEGTSAPDTFQDIVDVLLTRSGDSGQHMEDTRIKALLHDMFFGGTEPIYVAIEWALSELVLNPHILEKAQAEIDTVVGRNRLVEESDLPDLPYLDAIVKETFRLHPPPFLIHLSSEDSEIQGFKIPTKTMLLVNVYAIHRDPEVYEKPSEFCPERFMVGSPKDVYGTHFDLLPFGSGRRGCPGKSLGLLLVVYTLAVFIQTCSFRLPGNMKPEDLDMEERYGTSTPRRTHLDIVLVPRLPKGVFPVDSQADTSLT</sequence>
<dbReference type="Pfam" id="PF00067">
    <property type="entry name" value="p450"/>
    <property type="match status" value="1"/>
</dbReference>
<dbReference type="GO" id="GO:0004497">
    <property type="term" value="F:monooxygenase activity"/>
    <property type="evidence" value="ECO:0007669"/>
    <property type="project" value="UniProtKB-KW"/>
</dbReference>
<evidence type="ECO:0000256" key="2">
    <source>
        <dbReference type="ARBA" id="ARBA00022723"/>
    </source>
</evidence>
<evidence type="ECO:0008006" key="9">
    <source>
        <dbReference type="Google" id="ProtNLM"/>
    </source>
</evidence>
<dbReference type="EMBL" id="JBJQOH010000003">
    <property type="protein sequence ID" value="KAL3691457.1"/>
    <property type="molecule type" value="Genomic_DNA"/>
</dbReference>
<dbReference type="SUPFAM" id="SSF48264">
    <property type="entry name" value="Cytochrome P450"/>
    <property type="match status" value="1"/>
</dbReference>
<evidence type="ECO:0000313" key="8">
    <source>
        <dbReference type="Proteomes" id="UP001633002"/>
    </source>
</evidence>
<evidence type="ECO:0000256" key="4">
    <source>
        <dbReference type="ARBA" id="ARBA00023004"/>
    </source>
</evidence>
<dbReference type="CDD" id="cd20618">
    <property type="entry name" value="CYP71_clan"/>
    <property type="match status" value="1"/>
</dbReference>
<accession>A0ABD3HIV5</accession>
<feature type="binding site" description="axial binding residue" evidence="5">
    <location>
        <position position="265"/>
    </location>
    <ligand>
        <name>heme</name>
        <dbReference type="ChEBI" id="CHEBI:30413"/>
    </ligand>
    <ligandPart>
        <name>Fe</name>
        <dbReference type="ChEBI" id="CHEBI:18248"/>
    </ligandPart>
</feature>
<comment type="cofactor">
    <cofactor evidence="5">
        <name>heme</name>
        <dbReference type="ChEBI" id="CHEBI:30413"/>
    </cofactor>
</comment>
<dbReference type="InterPro" id="IPR036396">
    <property type="entry name" value="Cyt_P450_sf"/>
</dbReference>
<keyword evidence="4 5" id="KW-0408">Iron</keyword>
<keyword evidence="6" id="KW-0503">Monooxygenase</keyword>
<dbReference type="PANTHER" id="PTHR47944">
    <property type="entry name" value="CYTOCHROME P450 98A9"/>
    <property type="match status" value="1"/>
</dbReference>
<gene>
    <name evidence="7" type="ORF">R1sor_005108</name>
</gene>
<name>A0ABD3HIV5_9MARC</name>
<comment type="caution">
    <text evidence="7">The sequence shown here is derived from an EMBL/GenBank/DDBJ whole genome shotgun (WGS) entry which is preliminary data.</text>
</comment>
<dbReference type="GO" id="GO:0046872">
    <property type="term" value="F:metal ion binding"/>
    <property type="evidence" value="ECO:0007669"/>
    <property type="project" value="UniProtKB-KW"/>
</dbReference>
<organism evidence="7 8">
    <name type="scientific">Riccia sorocarpa</name>
    <dbReference type="NCBI Taxonomy" id="122646"/>
    <lineage>
        <taxon>Eukaryota</taxon>
        <taxon>Viridiplantae</taxon>
        <taxon>Streptophyta</taxon>
        <taxon>Embryophyta</taxon>
        <taxon>Marchantiophyta</taxon>
        <taxon>Marchantiopsida</taxon>
        <taxon>Marchantiidae</taxon>
        <taxon>Marchantiales</taxon>
        <taxon>Ricciaceae</taxon>
        <taxon>Riccia</taxon>
    </lineage>
</organism>
<proteinExistence type="inferred from homology"/>
<dbReference type="GO" id="GO:0044550">
    <property type="term" value="P:secondary metabolite biosynthetic process"/>
    <property type="evidence" value="ECO:0007669"/>
    <property type="project" value="UniProtKB-ARBA"/>
</dbReference>
<protein>
    <recommendedName>
        <fullName evidence="9">Cytochrome P450</fullName>
    </recommendedName>
</protein>
<dbReference type="PRINTS" id="PR00463">
    <property type="entry name" value="EP450I"/>
</dbReference>
<dbReference type="AlphaFoldDB" id="A0ABD3HIV5"/>
<evidence type="ECO:0000256" key="6">
    <source>
        <dbReference type="RuleBase" id="RU000461"/>
    </source>
</evidence>
<dbReference type="PRINTS" id="PR00385">
    <property type="entry name" value="P450"/>
</dbReference>
<evidence type="ECO:0000313" key="7">
    <source>
        <dbReference type="EMBL" id="KAL3691457.1"/>
    </source>
</evidence>